<organism evidence="3 4">
    <name type="scientific">Bifidobacterium saimiriisciurei</name>
    <dbReference type="NCBI Taxonomy" id="2661627"/>
    <lineage>
        <taxon>Bacteria</taxon>
        <taxon>Bacillati</taxon>
        <taxon>Actinomycetota</taxon>
        <taxon>Actinomycetes</taxon>
        <taxon>Bifidobacteriales</taxon>
        <taxon>Bifidobacteriaceae</taxon>
        <taxon>Bifidobacterium</taxon>
    </lineage>
</organism>
<feature type="domain" description="Amidohydrolase-related" evidence="2">
    <location>
        <begin position="117"/>
        <end position="324"/>
    </location>
</feature>
<dbReference type="InterPro" id="IPR006680">
    <property type="entry name" value="Amidohydro-rel"/>
</dbReference>
<sequence length="324" mass="36342">MRRSRNMAASANGPSVIRISAIGPHAASSPMRRLESSPTIQDSWKGRVMTEAQPIIDFRLRPFSRHYDSGFSDAMVRRFFSGFGYDITAAATDRSYESLRRELDEANIVKAVLPGRKVYDTTNAELFDYAANDPDRFLVFPFLDVAKPDEALDVIERDVVERGAKGVSIEPLGGNDVRFDDERILPIYERLQQLGLPVMATVSAFASDLIDNTIPRQIHHVVREFPNLTFIASHAGWPWVAEMVPIAFMNTNLYLLADFEGTRGNAAPELRQAAERMIPDQVLFGSSFPLGPIAQGVRNIRDWHLDETEERKVLHDTAARILGL</sequence>
<comment type="caution">
    <text evidence="3">The sequence shown here is derived from an EMBL/GenBank/DDBJ whole genome shotgun (WGS) entry which is preliminary data.</text>
</comment>
<evidence type="ECO:0000256" key="1">
    <source>
        <dbReference type="ARBA" id="ARBA00023239"/>
    </source>
</evidence>
<dbReference type="EMBL" id="WHZU01000009">
    <property type="protein sequence ID" value="NEH11735.1"/>
    <property type="molecule type" value="Genomic_DNA"/>
</dbReference>
<dbReference type="Pfam" id="PF04909">
    <property type="entry name" value="Amidohydro_2"/>
    <property type="match status" value="1"/>
</dbReference>
<evidence type="ECO:0000313" key="4">
    <source>
        <dbReference type="Proteomes" id="UP000475155"/>
    </source>
</evidence>
<evidence type="ECO:0000259" key="2">
    <source>
        <dbReference type="Pfam" id="PF04909"/>
    </source>
</evidence>
<dbReference type="PANTHER" id="PTHR21240">
    <property type="entry name" value="2-AMINO-3-CARBOXYLMUCONATE-6-SEMIALDEHYDE DECARBOXYLASE"/>
    <property type="match status" value="1"/>
</dbReference>
<gene>
    <name evidence="3" type="ORF">GFD18_06505</name>
</gene>
<dbReference type="Gene3D" id="3.20.20.140">
    <property type="entry name" value="Metal-dependent hydrolases"/>
    <property type="match status" value="1"/>
</dbReference>
<keyword evidence="1" id="KW-0456">Lyase</keyword>
<evidence type="ECO:0000313" key="3">
    <source>
        <dbReference type="EMBL" id="NEH11735.1"/>
    </source>
</evidence>
<proteinExistence type="predicted"/>
<keyword evidence="4" id="KW-1185">Reference proteome</keyword>
<name>A0ABX0CH32_9BIFI</name>
<reference evidence="3 4" key="1">
    <citation type="submission" date="2019-10" db="EMBL/GenBank/DDBJ databases">
        <title>Bifidobacterium from non-human primates.</title>
        <authorList>
            <person name="Modesto M."/>
        </authorList>
    </citation>
    <scope>NUCLEOTIDE SEQUENCE [LARGE SCALE GENOMIC DNA]</scope>
    <source>
        <strain evidence="3 4">SMA1</strain>
    </source>
</reference>
<accession>A0ABX0CH32</accession>
<dbReference type="Proteomes" id="UP000475155">
    <property type="component" value="Unassembled WGS sequence"/>
</dbReference>
<dbReference type="InterPro" id="IPR032465">
    <property type="entry name" value="ACMSD"/>
</dbReference>
<protein>
    <submittedName>
        <fullName evidence="3">Amidohydrolase family protein</fullName>
    </submittedName>
</protein>
<dbReference type="InterPro" id="IPR032466">
    <property type="entry name" value="Metal_Hydrolase"/>
</dbReference>
<dbReference type="SUPFAM" id="SSF51556">
    <property type="entry name" value="Metallo-dependent hydrolases"/>
    <property type="match status" value="1"/>
</dbReference>